<feature type="domain" description="Solute-binding protein family 3/N-terminal" evidence="3">
    <location>
        <begin position="30"/>
        <end position="259"/>
    </location>
</feature>
<feature type="chain" id="PRO_5017062449" evidence="2">
    <location>
        <begin position="21"/>
        <end position="268"/>
    </location>
</feature>
<dbReference type="AlphaFoldDB" id="A0A380WHD7"/>
<evidence type="ECO:0000313" key="5">
    <source>
        <dbReference type="Proteomes" id="UP000254701"/>
    </source>
</evidence>
<dbReference type="Gene3D" id="3.40.190.10">
    <property type="entry name" value="Periplasmic binding protein-like II"/>
    <property type="match status" value="2"/>
</dbReference>
<sequence length="268" mass="28895">MKKLLAIASMAMLMTGAAQADVPGFVSEGKFNVCTTAAFPPLTYKTNPGDTTPVGIDIDVVEALAKLWNAKAGYIVTDFAGLLPTLGSGRCDLIVSGIYINDKRRETYDGAPYMKSATVIVTKADNAAIQAPEDLSGKTIALEAGTYYREERVDPLNKDLMAKGVPPLTAQDYPSQQAAYQQVMVGRADATLTEEAEGAFRVAGASDQLRVAYVWQSEFKYGIYSRRDPADFAAVKLALKALREQGFFAGLAKKYGLDPAVFDVDHDL</sequence>
<name>A0A380WHD7_AMIAI</name>
<dbReference type="EMBL" id="UFSM01000001">
    <property type="protein sequence ID" value="SUU88340.1"/>
    <property type="molecule type" value="Genomic_DNA"/>
</dbReference>
<evidence type="ECO:0000256" key="2">
    <source>
        <dbReference type="SAM" id="SignalP"/>
    </source>
</evidence>
<feature type="signal peptide" evidence="2">
    <location>
        <begin position="1"/>
        <end position="20"/>
    </location>
</feature>
<dbReference type="Proteomes" id="UP000254701">
    <property type="component" value="Unassembled WGS sequence"/>
</dbReference>
<dbReference type="PANTHER" id="PTHR35936:SF17">
    <property type="entry name" value="ARGININE-BINDING EXTRACELLULAR PROTEIN ARTP"/>
    <property type="match status" value="1"/>
</dbReference>
<dbReference type="Pfam" id="PF00497">
    <property type="entry name" value="SBP_bac_3"/>
    <property type="match status" value="1"/>
</dbReference>
<protein>
    <submittedName>
        <fullName evidence="4">Glutamine-binding periplasmic protein</fullName>
    </submittedName>
</protein>
<evidence type="ECO:0000313" key="4">
    <source>
        <dbReference type="EMBL" id="SUU88340.1"/>
    </source>
</evidence>
<gene>
    <name evidence="4" type="primary">glnH_1</name>
    <name evidence="4" type="ORF">NCTC10684_01551</name>
</gene>
<evidence type="ECO:0000256" key="1">
    <source>
        <dbReference type="ARBA" id="ARBA00022729"/>
    </source>
</evidence>
<dbReference type="SMART" id="SM00062">
    <property type="entry name" value="PBPb"/>
    <property type="match status" value="1"/>
</dbReference>
<dbReference type="InterPro" id="IPR001638">
    <property type="entry name" value="Solute-binding_3/MltF_N"/>
</dbReference>
<reference evidence="4 5" key="1">
    <citation type="submission" date="2018-06" db="EMBL/GenBank/DDBJ databases">
        <authorList>
            <consortium name="Pathogen Informatics"/>
            <person name="Doyle S."/>
        </authorList>
    </citation>
    <scope>NUCLEOTIDE SEQUENCE [LARGE SCALE GENOMIC DNA]</scope>
    <source>
        <strain evidence="4 5">NCTC10684</strain>
    </source>
</reference>
<dbReference type="RefSeq" id="WP_165915902.1">
    <property type="nucleotide sequence ID" value="NZ_BAAAVY010000010.1"/>
</dbReference>
<accession>A0A380WHD7</accession>
<dbReference type="SUPFAM" id="SSF53850">
    <property type="entry name" value="Periplasmic binding protein-like II"/>
    <property type="match status" value="1"/>
</dbReference>
<organism evidence="4 5">
    <name type="scientific">Aminobacter aminovorans</name>
    <name type="common">Chelatobacter heintzii</name>
    <dbReference type="NCBI Taxonomy" id="83263"/>
    <lineage>
        <taxon>Bacteria</taxon>
        <taxon>Pseudomonadati</taxon>
        <taxon>Pseudomonadota</taxon>
        <taxon>Alphaproteobacteria</taxon>
        <taxon>Hyphomicrobiales</taxon>
        <taxon>Phyllobacteriaceae</taxon>
        <taxon>Aminobacter</taxon>
    </lineage>
</organism>
<dbReference type="PANTHER" id="PTHR35936">
    <property type="entry name" value="MEMBRANE-BOUND LYTIC MUREIN TRANSGLYCOSYLASE F"/>
    <property type="match status" value="1"/>
</dbReference>
<keyword evidence="1 2" id="KW-0732">Signal</keyword>
<proteinExistence type="predicted"/>
<evidence type="ECO:0000259" key="3">
    <source>
        <dbReference type="SMART" id="SM00062"/>
    </source>
</evidence>